<dbReference type="InterPro" id="IPR001624">
    <property type="entry name" value="FliE"/>
</dbReference>
<evidence type="ECO:0000256" key="3">
    <source>
        <dbReference type="ARBA" id="ARBA00023143"/>
    </source>
</evidence>
<dbReference type="GO" id="GO:0005198">
    <property type="term" value="F:structural molecule activity"/>
    <property type="evidence" value="ECO:0007669"/>
    <property type="project" value="UniProtKB-UniRule"/>
</dbReference>
<organism evidence="6 7">
    <name type="scientific">Salibacterium salarium</name>
    <dbReference type="NCBI Taxonomy" id="284579"/>
    <lineage>
        <taxon>Bacteria</taxon>
        <taxon>Bacillati</taxon>
        <taxon>Bacillota</taxon>
        <taxon>Bacilli</taxon>
        <taxon>Bacillales</taxon>
        <taxon>Bacillaceae</taxon>
    </lineage>
</organism>
<dbReference type="NCBIfam" id="TIGR00205">
    <property type="entry name" value="fliE"/>
    <property type="match status" value="1"/>
</dbReference>
<accession>A0A428N327</accession>
<dbReference type="Proteomes" id="UP000275076">
    <property type="component" value="Unassembled WGS sequence"/>
</dbReference>
<gene>
    <name evidence="4 6" type="primary">fliE</name>
    <name evidence="6" type="ORF">D7Z54_14045</name>
</gene>
<evidence type="ECO:0000256" key="4">
    <source>
        <dbReference type="HAMAP-Rule" id="MF_00724"/>
    </source>
</evidence>
<evidence type="ECO:0000313" key="7">
    <source>
        <dbReference type="Proteomes" id="UP000275076"/>
    </source>
</evidence>
<keyword evidence="6" id="KW-0282">Flagellum</keyword>
<dbReference type="EMBL" id="RBVX01000012">
    <property type="protein sequence ID" value="RSL32860.1"/>
    <property type="molecule type" value="Genomic_DNA"/>
</dbReference>
<proteinExistence type="inferred from homology"/>
<dbReference type="GO" id="GO:0009425">
    <property type="term" value="C:bacterial-type flagellum basal body"/>
    <property type="evidence" value="ECO:0007669"/>
    <property type="project" value="UniProtKB-SubCell"/>
</dbReference>
<reference evidence="6 7" key="1">
    <citation type="submission" date="2018-10" db="EMBL/GenBank/DDBJ databases">
        <title>Draft genome sequence of Bacillus salarius IM0101, isolated from a hypersaline soil in Inner Mongolia, China.</title>
        <authorList>
            <person name="Yamprayoonswat W."/>
            <person name="Boonvisut S."/>
            <person name="Jumpathong W."/>
            <person name="Sittihan S."/>
            <person name="Ruangsuj P."/>
            <person name="Wanthongcharoen S."/>
            <person name="Thongpramul N."/>
            <person name="Pimmason S."/>
            <person name="Yu B."/>
            <person name="Yasawong M."/>
        </authorList>
    </citation>
    <scope>NUCLEOTIDE SEQUENCE [LARGE SCALE GENOMIC DNA]</scope>
    <source>
        <strain evidence="6 7">IM0101</strain>
    </source>
</reference>
<dbReference type="RefSeq" id="WP_125556485.1">
    <property type="nucleotide sequence ID" value="NZ_RBVX01000012.1"/>
</dbReference>
<comment type="subcellular location">
    <subcellularLocation>
        <location evidence="1 4">Bacterial flagellum basal body</location>
    </subcellularLocation>
</comment>
<dbReference type="HAMAP" id="MF_00724">
    <property type="entry name" value="FliE"/>
    <property type="match status" value="1"/>
</dbReference>
<keyword evidence="6" id="KW-0966">Cell projection</keyword>
<dbReference type="GO" id="GO:0071973">
    <property type="term" value="P:bacterial-type flagellum-dependent cell motility"/>
    <property type="evidence" value="ECO:0007669"/>
    <property type="project" value="InterPro"/>
</dbReference>
<keyword evidence="3 4" id="KW-0975">Bacterial flagellum</keyword>
<protein>
    <recommendedName>
        <fullName evidence="4 5">Flagellar hook-basal body complex protein FliE</fullName>
    </recommendedName>
</protein>
<keyword evidence="7" id="KW-1185">Reference proteome</keyword>
<dbReference type="PANTHER" id="PTHR34653">
    <property type="match status" value="1"/>
</dbReference>
<dbReference type="GO" id="GO:0003774">
    <property type="term" value="F:cytoskeletal motor activity"/>
    <property type="evidence" value="ECO:0007669"/>
    <property type="project" value="InterPro"/>
</dbReference>
<evidence type="ECO:0000256" key="1">
    <source>
        <dbReference type="ARBA" id="ARBA00004117"/>
    </source>
</evidence>
<dbReference type="OrthoDB" id="9812413at2"/>
<keyword evidence="6" id="KW-0969">Cilium</keyword>
<comment type="caution">
    <text evidence="6">The sequence shown here is derived from an EMBL/GenBank/DDBJ whole genome shotgun (WGS) entry which is preliminary data.</text>
</comment>
<evidence type="ECO:0000313" key="6">
    <source>
        <dbReference type="EMBL" id="RSL32860.1"/>
    </source>
</evidence>
<dbReference type="PANTHER" id="PTHR34653:SF1">
    <property type="entry name" value="FLAGELLAR HOOK-BASAL BODY COMPLEX PROTEIN FLIE"/>
    <property type="match status" value="1"/>
</dbReference>
<comment type="similarity">
    <text evidence="2 4">Belongs to the FliE family.</text>
</comment>
<sequence>MNIGSTYGPENDLLVNQANTNNKTAAEAQESFKQSLNEAITNVNDRQIESNEMTSKLASGEVDNLHEVMVAAEKASVTLQTTVEVRNKALESYKQIMRMQV</sequence>
<evidence type="ECO:0000256" key="5">
    <source>
        <dbReference type="NCBIfam" id="TIGR00205"/>
    </source>
</evidence>
<name>A0A428N327_9BACI</name>
<dbReference type="AlphaFoldDB" id="A0A428N327"/>
<dbReference type="Pfam" id="PF02049">
    <property type="entry name" value="FliE"/>
    <property type="match status" value="1"/>
</dbReference>
<evidence type="ECO:0000256" key="2">
    <source>
        <dbReference type="ARBA" id="ARBA00009272"/>
    </source>
</evidence>
<dbReference type="PRINTS" id="PR01006">
    <property type="entry name" value="FLGHOOKFLIE"/>
</dbReference>